<evidence type="ECO:0000313" key="3">
    <source>
        <dbReference type="Proteomes" id="UP001500631"/>
    </source>
</evidence>
<dbReference type="PANTHER" id="PTHR30092">
    <property type="entry name" value="INNER MEMBRANE PROTEIN CRED"/>
    <property type="match status" value="1"/>
</dbReference>
<dbReference type="RefSeq" id="WP_345668186.1">
    <property type="nucleotide sequence ID" value="NZ_BAABKE010000010.1"/>
</dbReference>
<reference evidence="3" key="1">
    <citation type="journal article" date="2019" name="Int. J. Syst. Evol. Microbiol.">
        <title>The Global Catalogue of Microorganisms (GCM) 10K type strain sequencing project: providing services to taxonomists for standard genome sequencing and annotation.</title>
        <authorList>
            <consortium name="The Broad Institute Genomics Platform"/>
            <consortium name="The Broad Institute Genome Sequencing Center for Infectious Disease"/>
            <person name="Wu L."/>
            <person name="Ma J."/>
        </authorList>
    </citation>
    <scope>NUCLEOTIDE SEQUENCE [LARGE SCALE GENOMIC DNA]</scope>
    <source>
        <strain evidence="3">JCM 18424</strain>
    </source>
</reference>
<dbReference type="InterPro" id="IPR010364">
    <property type="entry name" value="Uncharacterised_IM_CreD"/>
</dbReference>
<dbReference type="EMBL" id="BAABKE010000010">
    <property type="protein sequence ID" value="GAA5104122.1"/>
    <property type="molecule type" value="Genomic_DNA"/>
</dbReference>
<keyword evidence="1" id="KW-0812">Transmembrane</keyword>
<keyword evidence="3" id="KW-1185">Reference proteome</keyword>
<accession>A0ABP9MXM0</accession>
<gene>
    <name evidence="2" type="primary">creD</name>
    <name evidence="2" type="ORF">GCM10023338_23420</name>
</gene>
<feature type="transmembrane region" description="Helical" evidence="1">
    <location>
        <begin position="9"/>
        <end position="29"/>
    </location>
</feature>
<feature type="transmembrane region" description="Helical" evidence="1">
    <location>
        <begin position="302"/>
        <end position="320"/>
    </location>
</feature>
<protein>
    <submittedName>
        <fullName evidence="2">Cell envelope integrity protein CreD</fullName>
    </submittedName>
</protein>
<name>A0ABP9MXM0_9GAMM</name>
<dbReference type="Proteomes" id="UP001500631">
    <property type="component" value="Unassembled WGS sequence"/>
</dbReference>
<dbReference type="NCBIfam" id="NF008712">
    <property type="entry name" value="PRK11715.1-1"/>
    <property type="match status" value="1"/>
</dbReference>
<evidence type="ECO:0000256" key="1">
    <source>
        <dbReference type="SAM" id="Phobius"/>
    </source>
</evidence>
<feature type="transmembrane region" description="Helical" evidence="1">
    <location>
        <begin position="327"/>
        <end position="345"/>
    </location>
</feature>
<keyword evidence="1" id="KW-1133">Transmembrane helix</keyword>
<keyword evidence="1" id="KW-0472">Membrane</keyword>
<dbReference type="Pfam" id="PF06123">
    <property type="entry name" value="CreD"/>
    <property type="match status" value="1"/>
</dbReference>
<sequence>MNNLTKKMISVLVIIVVLLIGIGMISSLINERMYLKSSVEEDIAKSSVRSQTLAGPIITVPYSVTTYDSDRKVYVRSDEALYFFPDQLNIAGDLTTEERYRGIYKANLYTFKGQLTGQFTLPKNLGLKDSTNNYELGEPYIAMRVSDIRGIGNTTEMKLNGSKMTLSPLSARGYLSEGVKSSLTNVDLQNGGVIKFDINLELMGTSRLNFLSAGKETTVKLNGIWPHPSFIGNALPKERTVGDQSFQATWEVNQFSNITPAALMSCWQTSESYCETNNITNFGVDLVDPVDHYRKSDRAVKYAILFIGLTFAGFFVFEVMRGMNIHAMQYALVGFALVLFFLLLISLSEHIGFLLAYWVASLSCIGLITYYMHSVLKDKKISLSFAGLLALLYITLYILLNGEEYSLLLGSIFLFLAISATMILTRNVDWYALSQTSSVIKRRKVEENDHEN</sequence>
<comment type="caution">
    <text evidence="2">The sequence shown here is derived from an EMBL/GenBank/DDBJ whole genome shotgun (WGS) entry which is preliminary data.</text>
</comment>
<dbReference type="PANTHER" id="PTHR30092:SF0">
    <property type="entry name" value="INNER MEMBRANE PROTEIN CRED"/>
    <property type="match status" value="1"/>
</dbReference>
<feature type="transmembrane region" description="Helical" evidence="1">
    <location>
        <begin position="383"/>
        <end position="400"/>
    </location>
</feature>
<dbReference type="PIRSF" id="PIRSF004548">
    <property type="entry name" value="CreD"/>
    <property type="match status" value="1"/>
</dbReference>
<feature type="transmembrane region" description="Helical" evidence="1">
    <location>
        <begin position="406"/>
        <end position="425"/>
    </location>
</feature>
<organism evidence="2 3">
    <name type="scientific">Wohlfahrtiimonas larvae</name>
    <dbReference type="NCBI Taxonomy" id="1157986"/>
    <lineage>
        <taxon>Bacteria</taxon>
        <taxon>Pseudomonadati</taxon>
        <taxon>Pseudomonadota</taxon>
        <taxon>Gammaproteobacteria</taxon>
        <taxon>Cardiobacteriales</taxon>
        <taxon>Ignatzschineriaceae</taxon>
        <taxon>Wohlfahrtiimonas</taxon>
    </lineage>
</organism>
<feature type="transmembrane region" description="Helical" evidence="1">
    <location>
        <begin position="351"/>
        <end position="371"/>
    </location>
</feature>
<proteinExistence type="predicted"/>
<evidence type="ECO:0000313" key="2">
    <source>
        <dbReference type="EMBL" id="GAA5104122.1"/>
    </source>
</evidence>